<protein>
    <submittedName>
        <fullName evidence="1">Uncharacterized protein</fullName>
    </submittedName>
</protein>
<accession>F9P3G2</accession>
<gene>
    <name evidence="1" type="ORF">HMPREF9178_1765</name>
</gene>
<dbReference type="Proteomes" id="UP000003771">
    <property type="component" value="Unassembled WGS sequence"/>
</dbReference>
<evidence type="ECO:0000313" key="1">
    <source>
        <dbReference type="EMBL" id="EGR93671.1"/>
    </source>
</evidence>
<organism evidence="1 2">
    <name type="scientific">Streptococcus mitis bv. 2 str. F0392</name>
    <dbReference type="NCBI Taxonomy" id="768726"/>
    <lineage>
        <taxon>Bacteria</taxon>
        <taxon>Bacillati</taxon>
        <taxon>Bacillota</taxon>
        <taxon>Bacilli</taxon>
        <taxon>Lactobacillales</taxon>
        <taxon>Streptococcaceae</taxon>
        <taxon>Streptococcus</taxon>
    </lineage>
</organism>
<proteinExistence type="predicted"/>
<dbReference type="AlphaFoldDB" id="F9P3G2"/>
<name>F9P3G2_STROR</name>
<comment type="caution">
    <text evidence="1">The sequence shown here is derived from an EMBL/GenBank/DDBJ whole genome shotgun (WGS) entry which is preliminary data.</text>
</comment>
<reference evidence="1 2" key="1">
    <citation type="submission" date="2011-07" db="EMBL/GenBank/DDBJ databases">
        <authorList>
            <person name="Durkin A.S."/>
            <person name="Kim M."/>
            <person name="Radune D."/>
            <person name="Hostetler J."/>
            <person name="Torralba M."/>
            <person name="Gillis M."/>
            <person name="Methe B."/>
            <person name="Sutton G."/>
            <person name="Nelson K.E."/>
        </authorList>
    </citation>
    <scope>NUCLEOTIDE SEQUENCE [LARGE SCALE GENOMIC DNA]</scope>
    <source>
        <strain evidence="1 2">F0392</strain>
    </source>
</reference>
<evidence type="ECO:0000313" key="2">
    <source>
        <dbReference type="Proteomes" id="UP000003771"/>
    </source>
</evidence>
<dbReference type="EMBL" id="AFUO01000001">
    <property type="protein sequence ID" value="EGR93671.1"/>
    <property type="molecule type" value="Genomic_DNA"/>
</dbReference>
<sequence length="37" mass="4263">MLFKKVTTKMTCPLKKLNRRFSFFSGAGQISSDAYFI</sequence>